<dbReference type="Proteomes" id="UP000252893">
    <property type="component" value="Unassembled WGS sequence"/>
</dbReference>
<dbReference type="Pfam" id="PF05135">
    <property type="entry name" value="Phage_connect_1"/>
    <property type="match status" value="1"/>
</dbReference>
<dbReference type="CDD" id="cd08054">
    <property type="entry name" value="gp6"/>
    <property type="match status" value="1"/>
</dbReference>
<dbReference type="InterPro" id="IPR021146">
    <property type="entry name" value="Phage_gp6-like_head-tail"/>
</dbReference>
<organism evidence="1 2">
    <name type="scientific">Pseudochrobactrum asaccharolyticum</name>
    <dbReference type="NCBI Taxonomy" id="354351"/>
    <lineage>
        <taxon>Bacteria</taxon>
        <taxon>Pseudomonadati</taxon>
        <taxon>Pseudomonadota</taxon>
        <taxon>Alphaproteobacteria</taxon>
        <taxon>Hyphomicrobiales</taxon>
        <taxon>Brucellaceae</taxon>
        <taxon>Pseudochrobactrum</taxon>
    </lineage>
</organism>
<accession>A0A366DGV2</accession>
<dbReference type="OrthoDB" id="8371016at2"/>
<gene>
    <name evidence="1" type="ORF">DFR47_11630</name>
</gene>
<dbReference type="EMBL" id="QNRH01000016">
    <property type="protein sequence ID" value="RBO89302.1"/>
    <property type="molecule type" value="Genomic_DNA"/>
</dbReference>
<comment type="caution">
    <text evidence="1">The sequence shown here is derived from an EMBL/GenBank/DDBJ whole genome shotgun (WGS) entry which is preliminary data.</text>
</comment>
<dbReference type="InterPro" id="IPR006450">
    <property type="entry name" value="Phage_HK97_gp6-like"/>
</dbReference>
<name>A0A366DGV2_9HYPH</name>
<evidence type="ECO:0000313" key="1">
    <source>
        <dbReference type="EMBL" id="RBO89302.1"/>
    </source>
</evidence>
<reference evidence="1 2" key="1">
    <citation type="submission" date="2018-06" db="EMBL/GenBank/DDBJ databases">
        <title>Genomic Encyclopedia of Type Strains, Phase IV (KMG-IV): sequencing the most valuable type-strain genomes for metagenomic binning, comparative biology and taxonomic classification.</title>
        <authorList>
            <person name="Goeker M."/>
        </authorList>
    </citation>
    <scope>NUCLEOTIDE SEQUENCE [LARGE SCALE GENOMIC DNA]</scope>
    <source>
        <strain evidence="1 2">DSM 25619</strain>
    </source>
</reference>
<evidence type="ECO:0000313" key="2">
    <source>
        <dbReference type="Proteomes" id="UP000252893"/>
    </source>
</evidence>
<protein>
    <submittedName>
        <fullName evidence="1">Putative phage protein (Predicted DNA packaging)</fullName>
    </submittedName>
</protein>
<dbReference type="Gene3D" id="1.10.3230.30">
    <property type="entry name" value="Phage gp6-like head-tail connector protein"/>
    <property type="match status" value="1"/>
</dbReference>
<sequence length="99" mass="11110">MSEQDTSPLESLLSLEGVKQHLKIDFDDDDELLKVYMPAAEKAVLQYCNIELVPDAQASVFRVAALLVVEDLYDDREDKRSGIPAAAAKLIDPYRVMRV</sequence>
<dbReference type="RefSeq" id="WP_113946410.1">
    <property type="nucleotide sequence ID" value="NZ_JBHEEG010000001.1"/>
</dbReference>
<keyword evidence="2" id="KW-1185">Reference proteome</keyword>
<dbReference type="AlphaFoldDB" id="A0A366DGV2"/>
<proteinExistence type="predicted"/>
<dbReference type="NCBIfam" id="TIGR01560">
    <property type="entry name" value="put_DNA_pack"/>
    <property type="match status" value="1"/>
</dbReference>